<dbReference type="EMBL" id="GGEC01072031">
    <property type="protein sequence ID" value="MBX52515.1"/>
    <property type="molecule type" value="Transcribed_RNA"/>
</dbReference>
<proteinExistence type="predicted"/>
<protein>
    <submittedName>
        <fullName evidence="1">Uncharacterized protein</fullName>
    </submittedName>
</protein>
<sequence length="45" mass="5048">MASNSAVLHPESYPYRMARAPINKPMPKIDLSISSVSLFNRIESK</sequence>
<evidence type="ECO:0000313" key="1">
    <source>
        <dbReference type="EMBL" id="MBX52515.1"/>
    </source>
</evidence>
<name>A0A2P2PCQ8_RHIMU</name>
<dbReference type="AlphaFoldDB" id="A0A2P2PCQ8"/>
<organism evidence="1">
    <name type="scientific">Rhizophora mucronata</name>
    <name type="common">Asiatic mangrove</name>
    <dbReference type="NCBI Taxonomy" id="61149"/>
    <lineage>
        <taxon>Eukaryota</taxon>
        <taxon>Viridiplantae</taxon>
        <taxon>Streptophyta</taxon>
        <taxon>Embryophyta</taxon>
        <taxon>Tracheophyta</taxon>
        <taxon>Spermatophyta</taxon>
        <taxon>Magnoliopsida</taxon>
        <taxon>eudicotyledons</taxon>
        <taxon>Gunneridae</taxon>
        <taxon>Pentapetalae</taxon>
        <taxon>rosids</taxon>
        <taxon>fabids</taxon>
        <taxon>Malpighiales</taxon>
        <taxon>Rhizophoraceae</taxon>
        <taxon>Rhizophora</taxon>
    </lineage>
</organism>
<accession>A0A2P2PCQ8</accession>
<reference evidence="1" key="1">
    <citation type="submission" date="2018-02" db="EMBL/GenBank/DDBJ databases">
        <title>Rhizophora mucronata_Transcriptome.</title>
        <authorList>
            <person name="Meera S.P."/>
            <person name="Sreeshan A."/>
            <person name="Augustine A."/>
        </authorList>
    </citation>
    <scope>NUCLEOTIDE SEQUENCE</scope>
    <source>
        <tissue evidence="1">Leaf</tissue>
    </source>
</reference>